<dbReference type="Proteomes" id="UP001226651">
    <property type="component" value="Chromosome"/>
</dbReference>
<feature type="region of interest" description="Disordered" evidence="1">
    <location>
        <begin position="442"/>
        <end position="462"/>
    </location>
</feature>
<sequence>MLIRKKIFKLSIITSIIILSSFSHANIPNELSATDPIYFFFDQYPIQNVKDYKHSQHHHGVLGYREKNNIYTSKYSTVIINSIDNKNTISFDYGAHFEPLEIENIDKIKIISLSQDGLYVIGNGRDKNKALSQLFIYNTVTKEVKFLSNKDNNYYTDDHFLTTEDGRFSLYADHDESYIPLMETHDGYLPYNKMVYTIYDNKKNGVFPLKLLDKTDLKNHPEQARFNVFNNLNFIEKFIDRKPQIETSTLDGNYLYGSLLRDSKNESNTNIAFVYHTANDKLMTLTSSNFGSSKINAVSKNNIFIGWYESWDDNKKILFRQSFFYAPSDRNFTKINPLYDTDSKFNFKANSEATDISDDGNTIVGWSEYNEKRNGESELSNSHYLRNAFVYKKDKNEIVALKNINMGNESEAHSISGDGNVVFGVANDGQNNWKLVTWKLQNSNNSKKNKNHSEQNKNNEKTNIENMKTLAKKDINLTKKLSEKLKLDLEKERNSLFSLKENLEKKQAELKSQQNEAIQKREAMTPLLDKNENDYFSKNIQFYEEYSDVIENHKNEINRIEQQLNSLDNSQEGQNVKFIESQYNQAKTALAELQTIPKKETEQDRLAKEQADKAKAEQERLAKEQADKAEQDRLAKEQADKAKAEQDRLAKEQTDKAKAEQDRLAKEQADKAKAEQDRLAKEQADKAKAEQDSLAKEQADKAKAEQDRLAKEQADKAKAEQDRLAKEQADKAKAEQDRLAKEQADKARAEQDRLAKEQADKAKAEQDRLAKEQADKAKAEQDSLAKEQADKAKAEQDRLAKEQVDKARAEQDRLAKEQADKAKAEQERLAKEQADKAKAEQDRLAKEQADKAKAEQDSLAKEQADKAKAEQDHLAKEQEKIEPSIIASKPIDIENTYKSMLLMAENDYKFMDMQQGQLRHLASATCSVGTEKACISGFAHYQNVNKANATQTGLSGAYRFDINAIPFVVGLAIDTDVYSSLPKGYQYQGYALPLIGFSLDLMPSLNAELNSDALHLSLKGAYLNRKVSIERQILEDTEAGKGNAKISGYHIELQGYFPYSINDELLLTPFAGLTFNQISRSAYSETQNAQFAVHYDALNAHSLLAKMGLGMDHLLGSSFILNTKAGFLWDLSHHQGDFGSHIDYLGQQKIDYTENKKQLTQRPFAHIGLTYQVDKHSSIGTKANWEMTTYRNHDMQFGINYAYRF</sequence>
<dbReference type="SUPFAM" id="SSF103515">
    <property type="entry name" value="Autotransporter"/>
    <property type="match status" value="1"/>
</dbReference>
<dbReference type="InterPro" id="IPR036709">
    <property type="entry name" value="Autotransporte_beta_dom_sf"/>
</dbReference>
<accession>A0ABY8Y6A3</accession>
<dbReference type="EMBL" id="CP127389">
    <property type="protein sequence ID" value="WIV87944.1"/>
    <property type="molecule type" value="Genomic_DNA"/>
</dbReference>
<feature type="region of interest" description="Disordered" evidence="1">
    <location>
        <begin position="594"/>
        <end position="877"/>
    </location>
</feature>
<evidence type="ECO:0000256" key="1">
    <source>
        <dbReference type="SAM" id="MobiDB-lite"/>
    </source>
</evidence>
<evidence type="ECO:0000256" key="2">
    <source>
        <dbReference type="SAM" id="SignalP"/>
    </source>
</evidence>
<dbReference type="Pfam" id="PF03797">
    <property type="entry name" value="Autotransporter"/>
    <property type="match status" value="1"/>
</dbReference>
<protein>
    <submittedName>
        <fullName evidence="4">Autotransporter domain-containing protein</fullName>
    </submittedName>
</protein>
<feature type="compositionally biased region" description="Basic and acidic residues" evidence="1">
    <location>
        <begin position="451"/>
        <end position="462"/>
    </location>
</feature>
<evidence type="ECO:0000259" key="3">
    <source>
        <dbReference type="Pfam" id="PF03797"/>
    </source>
</evidence>
<dbReference type="InterPro" id="IPR005546">
    <property type="entry name" value="Autotransporte_beta"/>
</dbReference>
<evidence type="ECO:0000313" key="4">
    <source>
        <dbReference type="EMBL" id="WIV87944.1"/>
    </source>
</evidence>
<keyword evidence="5" id="KW-1185">Reference proteome</keyword>
<organism evidence="4 5">
    <name type="scientific">Proteus appendicitidis</name>
    <dbReference type="NCBI Taxonomy" id="3034648"/>
    <lineage>
        <taxon>Bacteria</taxon>
        <taxon>Pseudomonadati</taxon>
        <taxon>Pseudomonadota</taxon>
        <taxon>Gammaproteobacteria</taxon>
        <taxon>Enterobacterales</taxon>
        <taxon>Morganellaceae</taxon>
        <taxon>Proteus</taxon>
    </lineage>
</organism>
<gene>
    <name evidence="4" type="ORF">QQS39_16040</name>
</gene>
<name>A0ABY8Y6A3_9GAMM</name>
<evidence type="ECO:0000313" key="5">
    <source>
        <dbReference type="Proteomes" id="UP001226651"/>
    </source>
</evidence>
<feature type="compositionally biased region" description="Basic and acidic residues" evidence="1">
    <location>
        <begin position="597"/>
        <end position="877"/>
    </location>
</feature>
<reference evidence="4 5" key="1">
    <citation type="submission" date="2023-06" db="EMBL/GenBank/DDBJ databases">
        <title>Proteus appendicitidis sp. nov., isolated from the appendiceal pus of an appendicitis patient in Yongzhou, China.</title>
        <authorList>
            <person name="Cai X."/>
        </authorList>
    </citation>
    <scope>NUCLEOTIDE SEQUENCE [LARGE SCALE GENOMIC DNA]</scope>
    <source>
        <strain evidence="4 5">HZ0627</strain>
    </source>
</reference>
<dbReference type="Gene3D" id="2.40.128.130">
    <property type="entry name" value="Autotransporter beta-domain"/>
    <property type="match status" value="1"/>
</dbReference>
<feature type="signal peptide" evidence="2">
    <location>
        <begin position="1"/>
        <end position="25"/>
    </location>
</feature>
<proteinExistence type="predicted"/>
<dbReference type="SUPFAM" id="SSF82171">
    <property type="entry name" value="DPP6 N-terminal domain-like"/>
    <property type="match status" value="1"/>
</dbReference>
<keyword evidence="2" id="KW-0732">Signal</keyword>
<feature type="domain" description="Autotransporter" evidence="3">
    <location>
        <begin position="1009"/>
        <end position="1180"/>
    </location>
</feature>
<dbReference type="RefSeq" id="WP_285804918.1">
    <property type="nucleotide sequence ID" value="NZ_CP127389.1"/>
</dbReference>
<feature type="chain" id="PRO_5046212311" evidence="2">
    <location>
        <begin position="26"/>
        <end position="1205"/>
    </location>
</feature>